<dbReference type="AlphaFoldDB" id="A0A9P5YWK5"/>
<evidence type="ECO:0000256" key="2">
    <source>
        <dbReference type="ARBA" id="ARBA00010617"/>
    </source>
</evidence>
<dbReference type="InterPro" id="IPR017972">
    <property type="entry name" value="Cyt_P450_CS"/>
</dbReference>
<dbReference type="PROSITE" id="PS00086">
    <property type="entry name" value="CYTOCHROME_P450"/>
    <property type="match status" value="1"/>
</dbReference>
<evidence type="ECO:0000256" key="1">
    <source>
        <dbReference type="ARBA" id="ARBA00001971"/>
    </source>
</evidence>
<keyword evidence="10" id="KW-1133">Transmembrane helix</keyword>
<evidence type="ECO:0000256" key="8">
    <source>
        <dbReference type="PIRSR" id="PIRSR602401-1"/>
    </source>
</evidence>
<dbReference type="GO" id="GO:0005506">
    <property type="term" value="F:iron ion binding"/>
    <property type="evidence" value="ECO:0007669"/>
    <property type="project" value="InterPro"/>
</dbReference>
<keyword evidence="6 8" id="KW-0408">Iron</keyword>
<evidence type="ECO:0000256" key="9">
    <source>
        <dbReference type="RuleBase" id="RU000461"/>
    </source>
</evidence>
<dbReference type="CDD" id="cd11063">
    <property type="entry name" value="CYP52"/>
    <property type="match status" value="1"/>
</dbReference>
<keyword evidence="3 8" id="KW-0349">Heme</keyword>
<feature type="transmembrane region" description="Helical" evidence="10">
    <location>
        <begin position="12"/>
        <end position="31"/>
    </location>
</feature>
<keyword evidence="7 9" id="KW-0503">Monooxygenase</keyword>
<evidence type="ECO:0000256" key="6">
    <source>
        <dbReference type="ARBA" id="ARBA00023004"/>
    </source>
</evidence>
<dbReference type="Proteomes" id="UP000807469">
    <property type="component" value="Unassembled WGS sequence"/>
</dbReference>
<dbReference type="Pfam" id="PF00067">
    <property type="entry name" value="p450"/>
    <property type="match status" value="1"/>
</dbReference>
<evidence type="ECO:0000256" key="3">
    <source>
        <dbReference type="ARBA" id="ARBA00022617"/>
    </source>
</evidence>
<feature type="binding site" description="axial binding residue" evidence="8">
    <location>
        <position position="511"/>
    </location>
    <ligand>
        <name>heme</name>
        <dbReference type="ChEBI" id="CHEBI:30413"/>
    </ligand>
    <ligandPart>
        <name>Fe</name>
        <dbReference type="ChEBI" id="CHEBI:18248"/>
    </ligandPart>
</feature>
<dbReference type="GO" id="GO:0016705">
    <property type="term" value="F:oxidoreductase activity, acting on paired donors, with incorporation or reduction of molecular oxygen"/>
    <property type="evidence" value="ECO:0007669"/>
    <property type="project" value="InterPro"/>
</dbReference>
<dbReference type="Gene3D" id="1.10.630.10">
    <property type="entry name" value="Cytochrome P450"/>
    <property type="match status" value="1"/>
</dbReference>
<dbReference type="PANTHER" id="PTHR24287:SF1">
    <property type="entry name" value="P450, PUTATIVE (EUROFUNG)-RELATED"/>
    <property type="match status" value="1"/>
</dbReference>
<feature type="transmembrane region" description="Helical" evidence="10">
    <location>
        <begin position="43"/>
        <end position="62"/>
    </location>
</feature>
<dbReference type="PANTHER" id="PTHR24287">
    <property type="entry name" value="P450, PUTATIVE (EUROFUNG)-RELATED"/>
    <property type="match status" value="1"/>
</dbReference>
<dbReference type="EMBL" id="MU155314">
    <property type="protein sequence ID" value="KAF9475904.1"/>
    <property type="molecule type" value="Genomic_DNA"/>
</dbReference>
<evidence type="ECO:0000256" key="5">
    <source>
        <dbReference type="ARBA" id="ARBA00023002"/>
    </source>
</evidence>
<accession>A0A9P5YWK5</accession>
<dbReference type="InterPro" id="IPR002401">
    <property type="entry name" value="Cyt_P450_E_grp-I"/>
</dbReference>
<organism evidence="11 12">
    <name type="scientific">Pholiota conissans</name>
    <dbReference type="NCBI Taxonomy" id="109636"/>
    <lineage>
        <taxon>Eukaryota</taxon>
        <taxon>Fungi</taxon>
        <taxon>Dikarya</taxon>
        <taxon>Basidiomycota</taxon>
        <taxon>Agaricomycotina</taxon>
        <taxon>Agaricomycetes</taxon>
        <taxon>Agaricomycetidae</taxon>
        <taxon>Agaricales</taxon>
        <taxon>Agaricineae</taxon>
        <taxon>Strophariaceae</taxon>
        <taxon>Pholiota</taxon>
    </lineage>
</organism>
<dbReference type="PRINTS" id="PR00463">
    <property type="entry name" value="EP450I"/>
</dbReference>
<keyword evidence="4 8" id="KW-0479">Metal-binding</keyword>
<keyword evidence="10" id="KW-0812">Transmembrane</keyword>
<comment type="similarity">
    <text evidence="2 9">Belongs to the cytochrome P450 family.</text>
</comment>
<dbReference type="InterPro" id="IPR001128">
    <property type="entry name" value="Cyt_P450"/>
</dbReference>
<sequence>MPLPPGIPYLWHILPSFVFPSALTYIFFQLLHAIRPTFVVSRWIIVPLVVLSRPLLFVFGFYHTKRASKRRAAAAGAVVPPIVQDSSVAVVSEMASSTKTGYPGDMMNQLSKTYGKTFQLELFQRTLIVTFEPEHIKAILSTQFDDFEKGSVFINQMDSLLGTGVFNADGEMWKFHRSMTRPFFTRERISDFEIYQRNCDTALRAAKTRLNEGFAVDFQDLVSRFTLDSASEFLFGHMVGSLNAGIPYPPSHADLNSSSFYAHPSTEFVKAFSEGQMKSVSRLGYGPEWALLEFGKDSVKPLRKVIDNFTQPLMVEALRRREQELKGEVDSKNEEDGNLLAHLVRHTQDPKVLQDELMNLLVAGRDTTGSLLTSSVYMLTQHPNVVKRLRDEIFEKVGPTGSPTYEQMREMKYMRAFLNEILRLYPPVPANTRTSNKDVVLPPGRNGQDPIYVPANTPVFYITIHMQRREDLWGPDAMEFDPDRFLDDRLRKYLVPNPFIFCPFNGGPRICLGQQFAYHEATFFLVRLLQQFTNFTLDDSVNAKPPAAWAEATDRKAKEKVHLLSHLTMFVKGGLWIHMGELKTQA</sequence>
<dbReference type="GO" id="GO:0004497">
    <property type="term" value="F:monooxygenase activity"/>
    <property type="evidence" value="ECO:0007669"/>
    <property type="project" value="UniProtKB-KW"/>
</dbReference>
<comment type="caution">
    <text evidence="11">The sequence shown here is derived from an EMBL/GenBank/DDBJ whole genome shotgun (WGS) entry which is preliminary data.</text>
</comment>
<dbReference type="InterPro" id="IPR036396">
    <property type="entry name" value="Cyt_P450_sf"/>
</dbReference>
<proteinExistence type="inferred from homology"/>
<gene>
    <name evidence="11" type="ORF">BDN70DRAFT_840141</name>
</gene>
<name>A0A9P5YWK5_9AGAR</name>
<evidence type="ECO:0000313" key="11">
    <source>
        <dbReference type="EMBL" id="KAF9475904.1"/>
    </source>
</evidence>
<keyword evidence="10" id="KW-0472">Membrane</keyword>
<dbReference type="SUPFAM" id="SSF48264">
    <property type="entry name" value="Cytochrome P450"/>
    <property type="match status" value="1"/>
</dbReference>
<evidence type="ECO:0000256" key="4">
    <source>
        <dbReference type="ARBA" id="ARBA00022723"/>
    </source>
</evidence>
<dbReference type="OrthoDB" id="1470350at2759"/>
<evidence type="ECO:0000256" key="10">
    <source>
        <dbReference type="SAM" id="Phobius"/>
    </source>
</evidence>
<reference evidence="11" key="1">
    <citation type="submission" date="2020-11" db="EMBL/GenBank/DDBJ databases">
        <authorList>
            <consortium name="DOE Joint Genome Institute"/>
            <person name="Ahrendt S."/>
            <person name="Riley R."/>
            <person name="Andreopoulos W."/>
            <person name="Labutti K."/>
            <person name="Pangilinan J."/>
            <person name="Ruiz-Duenas F.J."/>
            <person name="Barrasa J.M."/>
            <person name="Sanchez-Garcia M."/>
            <person name="Camarero S."/>
            <person name="Miyauchi S."/>
            <person name="Serrano A."/>
            <person name="Linde D."/>
            <person name="Babiker R."/>
            <person name="Drula E."/>
            <person name="Ayuso-Fernandez I."/>
            <person name="Pacheco R."/>
            <person name="Padilla G."/>
            <person name="Ferreira P."/>
            <person name="Barriuso J."/>
            <person name="Kellner H."/>
            <person name="Castanera R."/>
            <person name="Alfaro M."/>
            <person name="Ramirez L."/>
            <person name="Pisabarro A.G."/>
            <person name="Kuo A."/>
            <person name="Tritt A."/>
            <person name="Lipzen A."/>
            <person name="He G."/>
            <person name="Yan M."/>
            <person name="Ng V."/>
            <person name="Cullen D."/>
            <person name="Martin F."/>
            <person name="Rosso M.-N."/>
            <person name="Henrissat B."/>
            <person name="Hibbett D."/>
            <person name="Martinez A.T."/>
            <person name="Grigoriev I.V."/>
        </authorList>
    </citation>
    <scope>NUCLEOTIDE SEQUENCE</scope>
    <source>
        <strain evidence="11">CIRM-BRFM 674</strain>
    </source>
</reference>
<protein>
    <submittedName>
        <fullName evidence="11">Cytochrome P450</fullName>
    </submittedName>
</protein>
<dbReference type="GO" id="GO:0020037">
    <property type="term" value="F:heme binding"/>
    <property type="evidence" value="ECO:0007669"/>
    <property type="project" value="InterPro"/>
</dbReference>
<evidence type="ECO:0000313" key="12">
    <source>
        <dbReference type="Proteomes" id="UP000807469"/>
    </source>
</evidence>
<dbReference type="InterPro" id="IPR047146">
    <property type="entry name" value="Cyt_P450_E_CYP52_fungi"/>
</dbReference>
<keyword evidence="5 9" id="KW-0560">Oxidoreductase</keyword>
<dbReference type="PRINTS" id="PR00385">
    <property type="entry name" value="P450"/>
</dbReference>
<evidence type="ECO:0000256" key="7">
    <source>
        <dbReference type="ARBA" id="ARBA00023033"/>
    </source>
</evidence>
<comment type="cofactor">
    <cofactor evidence="1 8">
        <name>heme</name>
        <dbReference type="ChEBI" id="CHEBI:30413"/>
    </cofactor>
</comment>
<keyword evidence="12" id="KW-1185">Reference proteome</keyword>